<dbReference type="InterPro" id="IPR001096">
    <property type="entry name" value="Peptidase_C13"/>
</dbReference>
<feature type="transmembrane region" description="Helical" evidence="1">
    <location>
        <begin position="115"/>
        <end position="137"/>
    </location>
</feature>
<feature type="transmembrane region" description="Helical" evidence="1">
    <location>
        <begin position="149"/>
        <end position="169"/>
    </location>
</feature>
<dbReference type="InterPro" id="IPR029030">
    <property type="entry name" value="Caspase-like_dom_sf"/>
</dbReference>
<dbReference type="EMBL" id="JAJLJH010000013">
    <property type="protein sequence ID" value="MCK9689295.1"/>
    <property type="molecule type" value="Genomic_DNA"/>
</dbReference>
<accession>A0A9X1YPF2</accession>
<evidence type="ECO:0000256" key="1">
    <source>
        <dbReference type="SAM" id="Phobius"/>
    </source>
</evidence>
<dbReference type="Gene3D" id="3.40.50.1460">
    <property type="match status" value="1"/>
</dbReference>
<dbReference type="Proteomes" id="UP001139353">
    <property type="component" value="Unassembled WGS sequence"/>
</dbReference>
<gene>
    <name evidence="2" type="ORF">LPC04_26560</name>
</gene>
<organism evidence="2 3">
    <name type="scientific">Scleromatobacter humisilvae</name>
    <dbReference type="NCBI Taxonomy" id="2897159"/>
    <lineage>
        <taxon>Bacteria</taxon>
        <taxon>Pseudomonadati</taxon>
        <taxon>Pseudomonadota</taxon>
        <taxon>Betaproteobacteria</taxon>
        <taxon>Burkholderiales</taxon>
        <taxon>Sphaerotilaceae</taxon>
        <taxon>Scleromatobacter</taxon>
    </lineage>
</organism>
<keyword evidence="1" id="KW-0472">Membrane</keyword>
<dbReference type="AlphaFoldDB" id="A0A9X1YPF2"/>
<feature type="transmembrane region" description="Helical" evidence="1">
    <location>
        <begin position="46"/>
        <end position="65"/>
    </location>
</feature>
<dbReference type="GO" id="GO:0006508">
    <property type="term" value="P:proteolysis"/>
    <property type="evidence" value="ECO:0007669"/>
    <property type="project" value="InterPro"/>
</dbReference>
<dbReference type="RefSeq" id="WP_275685345.1">
    <property type="nucleotide sequence ID" value="NZ_JAJLJH010000013.1"/>
</dbReference>
<name>A0A9X1YPF2_9BURK</name>
<comment type="caution">
    <text evidence="2">The sequence shown here is derived from an EMBL/GenBank/DDBJ whole genome shotgun (WGS) entry which is preliminary data.</text>
</comment>
<proteinExistence type="predicted"/>
<protein>
    <submittedName>
        <fullName evidence="2">C13 family peptidase</fullName>
    </submittedName>
</protein>
<feature type="transmembrane region" description="Helical" evidence="1">
    <location>
        <begin position="181"/>
        <end position="198"/>
    </location>
</feature>
<sequence length="477" mass="52358">MTEADHAGRRSGQPLRTLARWCRQGLRAAVLMRPDWRGLRSGPGPLLLAVVVCEIVEAVISRAFIVGDASVDWRALPTQLAVAAVLAWACWFAVPPPPEYRDARRHPPDAPTLFTLFYVQGALLVAVLDGALVPAIRSGFLDQPAHRGLAWWFWMAPVFWSVAAMIRLMLGSRAAGLGRRWLACVVVAASSVGAAWLLPNQFWYASSPPTAFQDKRLRLTQETMELQPRLLASALDAIAPQRPGVVDLYAITFAPYASEDVFMRESALVADVMANRFDAQGRTLQLVNNRATETQLPWATPLNLQRAIERVAQRMDKQEDILFIHLTSHGGADGELAAAARPMTVASVTPQALRQWLDDAGIRNRVISISACFSGSWIAPLAGDDTLVMTAADADHTSYGCGSKSTLTFFGQAMYDEQLRHTWSFEEAHAASRKLIDQRERAAGKDDGYSNPQISVGPRIRERLKALEARLAASAAR</sequence>
<feature type="transmembrane region" description="Helical" evidence="1">
    <location>
        <begin position="77"/>
        <end position="94"/>
    </location>
</feature>
<keyword evidence="1" id="KW-0812">Transmembrane</keyword>
<reference evidence="2" key="1">
    <citation type="submission" date="2021-11" db="EMBL/GenBank/DDBJ databases">
        <title>BS-T2-15 a new species belonging to the Comamonadaceae family isolated from the soil of a French oak forest.</title>
        <authorList>
            <person name="Mieszkin S."/>
            <person name="Alain K."/>
        </authorList>
    </citation>
    <scope>NUCLEOTIDE SEQUENCE</scope>
    <source>
        <strain evidence="2">BS-T2-15</strain>
    </source>
</reference>
<evidence type="ECO:0000313" key="2">
    <source>
        <dbReference type="EMBL" id="MCK9689295.1"/>
    </source>
</evidence>
<evidence type="ECO:0000313" key="3">
    <source>
        <dbReference type="Proteomes" id="UP001139353"/>
    </source>
</evidence>
<dbReference type="SUPFAM" id="SSF52129">
    <property type="entry name" value="Caspase-like"/>
    <property type="match status" value="1"/>
</dbReference>
<keyword evidence="3" id="KW-1185">Reference proteome</keyword>
<keyword evidence="1" id="KW-1133">Transmembrane helix</keyword>
<dbReference type="GO" id="GO:0008233">
    <property type="term" value="F:peptidase activity"/>
    <property type="evidence" value="ECO:0007669"/>
    <property type="project" value="InterPro"/>
</dbReference>
<dbReference type="Pfam" id="PF01650">
    <property type="entry name" value="Peptidase_C13"/>
    <property type="match status" value="1"/>
</dbReference>